<feature type="transmembrane region" description="Helical" evidence="6">
    <location>
        <begin position="39"/>
        <end position="60"/>
    </location>
</feature>
<sequence length="245" mass="26828">MRETSEHCKILIIKKIFKAAVIIMIQLDLKYLLSLPYGILRSLAIIISLIVMLCITIARYNPTGTGLIWLTAVFSCIVSTIFLVFYILHVPETSFCARIPWVLTEFGFSCLCAIFNFMSFIASCVISNNNTYVIGGGSTHVAFGISASIQSFSIFGKNAKIIIKVGLSQALVLSGANGIWRLSVPESLDSCILSALAGECHGYDVLLLDQSFDLCVFGVFVLLSLALWHSGRSPCYCDNVDDDVN</sequence>
<organism evidence="8 9">
    <name type="scientific">Romanomermis culicivorax</name>
    <name type="common">Nematode worm</name>
    <dbReference type="NCBI Taxonomy" id="13658"/>
    <lineage>
        <taxon>Eukaryota</taxon>
        <taxon>Metazoa</taxon>
        <taxon>Ecdysozoa</taxon>
        <taxon>Nematoda</taxon>
        <taxon>Enoplea</taxon>
        <taxon>Dorylaimia</taxon>
        <taxon>Mermithida</taxon>
        <taxon>Mermithoidea</taxon>
        <taxon>Mermithidae</taxon>
        <taxon>Romanomermis</taxon>
    </lineage>
</organism>
<dbReference type="PROSITE" id="PS51225">
    <property type="entry name" value="MARVEL"/>
    <property type="match status" value="1"/>
</dbReference>
<dbReference type="WBParaSite" id="nRc.2.0.1.t21228-RA">
    <property type="protein sequence ID" value="nRc.2.0.1.t21228-RA"/>
    <property type="gene ID" value="nRc.2.0.1.g21228"/>
</dbReference>
<evidence type="ECO:0000256" key="2">
    <source>
        <dbReference type="ARBA" id="ARBA00022692"/>
    </source>
</evidence>
<dbReference type="Pfam" id="PF01284">
    <property type="entry name" value="MARVEL"/>
    <property type="match status" value="1"/>
</dbReference>
<reference evidence="9" key="1">
    <citation type="submission" date="2022-11" db="UniProtKB">
        <authorList>
            <consortium name="WormBaseParasite"/>
        </authorList>
    </citation>
    <scope>IDENTIFICATION</scope>
</reference>
<keyword evidence="8" id="KW-1185">Reference proteome</keyword>
<feature type="transmembrane region" description="Helical" evidence="6">
    <location>
        <begin position="67"/>
        <end position="89"/>
    </location>
</feature>
<keyword evidence="3 6" id="KW-1133">Transmembrane helix</keyword>
<proteinExistence type="predicted"/>
<feature type="transmembrane region" description="Helical" evidence="6">
    <location>
        <begin position="101"/>
        <end position="126"/>
    </location>
</feature>
<keyword evidence="4 5" id="KW-0472">Membrane</keyword>
<dbReference type="AlphaFoldDB" id="A0A915J667"/>
<comment type="subcellular location">
    <subcellularLocation>
        <location evidence="1">Membrane</location>
        <topology evidence="1">Multi-pass membrane protein</topology>
    </subcellularLocation>
</comment>
<dbReference type="Proteomes" id="UP000887565">
    <property type="component" value="Unplaced"/>
</dbReference>
<accession>A0A915J667</accession>
<evidence type="ECO:0000259" key="7">
    <source>
        <dbReference type="PROSITE" id="PS51225"/>
    </source>
</evidence>
<feature type="domain" description="MARVEL" evidence="7">
    <location>
        <begin position="32"/>
        <end position="167"/>
    </location>
</feature>
<evidence type="ECO:0000313" key="8">
    <source>
        <dbReference type="Proteomes" id="UP000887565"/>
    </source>
</evidence>
<dbReference type="InterPro" id="IPR008253">
    <property type="entry name" value="Marvel"/>
</dbReference>
<protein>
    <submittedName>
        <fullName evidence="9">MARVEL domain-containing protein</fullName>
    </submittedName>
</protein>
<evidence type="ECO:0000256" key="4">
    <source>
        <dbReference type="ARBA" id="ARBA00023136"/>
    </source>
</evidence>
<evidence type="ECO:0000256" key="3">
    <source>
        <dbReference type="ARBA" id="ARBA00022989"/>
    </source>
</evidence>
<dbReference type="GO" id="GO:0016020">
    <property type="term" value="C:membrane"/>
    <property type="evidence" value="ECO:0007669"/>
    <property type="project" value="UniProtKB-SubCell"/>
</dbReference>
<evidence type="ECO:0000256" key="5">
    <source>
        <dbReference type="PROSITE-ProRule" id="PRU00581"/>
    </source>
</evidence>
<name>A0A915J667_ROMCU</name>
<evidence type="ECO:0000256" key="1">
    <source>
        <dbReference type="ARBA" id="ARBA00004141"/>
    </source>
</evidence>
<evidence type="ECO:0000313" key="9">
    <source>
        <dbReference type="WBParaSite" id="nRc.2.0.1.t21228-RA"/>
    </source>
</evidence>
<evidence type="ECO:0000256" key="6">
    <source>
        <dbReference type="SAM" id="Phobius"/>
    </source>
</evidence>
<keyword evidence="2 5" id="KW-0812">Transmembrane</keyword>